<sequence>MTNPIDHLPLSAANALLRDVVSDRILGCIVGSALGDAMGLYTEFLSAKKVEEVYGLDAKFTLQGRDNRFGPTQFYLDLHRAAKDPGHWTDDTDHALLLLLGWLHTASTSTTGDGDAQLLPTQTDLAARLVTWVQQGLLPLETMPLGLGKLVSSVVSTKDFVKEPARVSKEYWVKTGRHVAPNGSLMRTHPLGVIGLWMTETEMFGLAAEISRTTHADPRCVVACVIGTGLVRGLLRGEVSSEKDVDELLERAIAWFLERQKEDPGRKDEPELDVEELKKHVHVPPLVMEDGDRIYGSLKLDDPPAIGYVYKTLGAGVFTLRWILRSMAPHADGNGNAKDEVFEKCITHLIMQGGDADTNACFAGALLGAYLGYVRLPGHWKHGLTHGRWLFGKAEAMCKVLGVMEGEYVGKEDKSTWLDGGKGMISQQDMEVRWMVLQQKAAKRIEEGKAKEEARRPRRPMWMRVLGLEDRKTRPPRSNS</sequence>
<feature type="binding site" evidence="1">
    <location>
        <position position="355"/>
    </location>
    <ligand>
        <name>Mg(2+)</name>
        <dbReference type="ChEBI" id="CHEBI:18420"/>
        <label>1</label>
    </ligand>
</feature>
<dbReference type="PANTHER" id="PTHR16222:SF28">
    <property type="entry name" value="ADP-RIBOSYLGLYCOHYDROLASE"/>
    <property type="match status" value="1"/>
</dbReference>
<evidence type="ECO:0000256" key="2">
    <source>
        <dbReference type="SAM" id="MobiDB-lite"/>
    </source>
</evidence>
<dbReference type="Pfam" id="PF03747">
    <property type="entry name" value="ADP_ribosyl_GH"/>
    <property type="match status" value="1"/>
</dbReference>
<dbReference type="GO" id="GO:0046872">
    <property type="term" value="F:metal ion binding"/>
    <property type="evidence" value="ECO:0007669"/>
    <property type="project" value="UniProtKB-KW"/>
</dbReference>
<evidence type="ECO:0000313" key="4">
    <source>
        <dbReference type="Proteomes" id="UP001283341"/>
    </source>
</evidence>
<protein>
    <submittedName>
        <fullName evidence="3">ADP-ribosylglycohydrolase-domain-containing protein</fullName>
    </submittedName>
</protein>
<dbReference type="AlphaFoldDB" id="A0AAE0M165"/>
<keyword evidence="1" id="KW-0460">Magnesium</keyword>
<feature type="compositionally biased region" description="Basic and acidic residues" evidence="2">
    <location>
        <begin position="443"/>
        <end position="455"/>
    </location>
</feature>
<dbReference type="PANTHER" id="PTHR16222">
    <property type="entry name" value="ADP-RIBOSYLGLYCOHYDROLASE"/>
    <property type="match status" value="1"/>
</dbReference>
<feature type="binding site" evidence="1">
    <location>
        <position position="91"/>
    </location>
    <ligand>
        <name>Mg(2+)</name>
        <dbReference type="ChEBI" id="CHEBI:18420"/>
        <label>1</label>
    </ligand>
</feature>
<dbReference type="InterPro" id="IPR050792">
    <property type="entry name" value="ADP-ribosylglycohydrolase"/>
</dbReference>
<reference evidence="3" key="1">
    <citation type="journal article" date="2023" name="Mol. Phylogenet. Evol.">
        <title>Genome-scale phylogeny and comparative genomics of the fungal order Sordariales.</title>
        <authorList>
            <person name="Hensen N."/>
            <person name="Bonometti L."/>
            <person name="Westerberg I."/>
            <person name="Brannstrom I.O."/>
            <person name="Guillou S."/>
            <person name="Cros-Aarteil S."/>
            <person name="Calhoun S."/>
            <person name="Haridas S."/>
            <person name="Kuo A."/>
            <person name="Mondo S."/>
            <person name="Pangilinan J."/>
            <person name="Riley R."/>
            <person name="LaButti K."/>
            <person name="Andreopoulos B."/>
            <person name="Lipzen A."/>
            <person name="Chen C."/>
            <person name="Yan M."/>
            <person name="Daum C."/>
            <person name="Ng V."/>
            <person name="Clum A."/>
            <person name="Steindorff A."/>
            <person name="Ohm R.A."/>
            <person name="Martin F."/>
            <person name="Silar P."/>
            <person name="Natvig D.O."/>
            <person name="Lalanne C."/>
            <person name="Gautier V."/>
            <person name="Ament-Velasquez S.L."/>
            <person name="Kruys A."/>
            <person name="Hutchinson M.I."/>
            <person name="Powell A.J."/>
            <person name="Barry K."/>
            <person name="Miller A.N."/>
            <person name="Grigoriev I.V."/>
            <person name="Debuchy R."/>
            <person name="Gladieux P."/>
            <person name="Hiltunen Thoren M."/>
            <person name="Johannesson H."/>
        </authorList>
    </citation>
    <scope>NUCLEOTIDE SEQUENCE</scope>
    <source>
        <strain evidence="3">CBS 118394</strain>
    </source>
</reference>
<reference evidence="3" key="2">
    <citation type="submission" date="2023-06" db="EMBL/GenBank/DDBJ databases">
        <authorList>
            <consortium name="Lawrence Berkeley National Laboratory"/>
            <person name="Haridas S."/>
            <person name="Hensen N."/>
            <person name="Bonometti L."/>
            <person name="Westerberg I."/>
            <person name="Brannstrom I.O."/>
            <person name="Guillou S."/>
            <person name="Cros-Aarteil S."/>
            <person name="Calhoun S."/>
            <person name="Kuo A."/>
            <person name="Mondo S."/>
            <person name="Pangilinan J."/>
            <person name="Riley R."/>
            <person name="Labutti K."/>
            <person name="Andreopoulos B."/>
            <person name="Lipzen A."/>
            <person name="Chen C."/>
            <person name="Yanf M."/>
            <person name="Daum C."/>
            <person name="Ng V."/>
            <person name="Clum A."/>
            <person name="Steindorff A."/>
            <person name="Ohm R."/>
            <person name="Martin F."/>
            <person name="Silar P."/>
            <person name="Natvig D."/>
            <person name="Lalanne C."/>
            <person name="Gautier V."/>
            <person name="Ament-Velasquez S.L."/>
            <person name="Kruys A."/>
            <person name="Hutchinson M.I."/>
            <person name="Powell A.J."/>
            <person name="Barry K."/>
            <person name="Miller A.N."/>
            <person name="Grigoriev I.V."/>
            <person name="Debuchy R."/>
            <person name="Gladieux P."/>
            <person name="Thoren M.H."/>
            <person name="Johannesson H."/>
        </authorList>
    </citation>
    <scope>NUCLEOTIDE SEQUENCE</scope>
    <source>
        <strain evidence="3">CBS 118394</strain>
    </source>
</reference>
<dbReference type="EMBL" id="JAUEDM010000007">
    <property type="protein sequence ID" value="KAK3314314.1"/>
    <property type="molecule type" value="Genomic_DNA"/>
</dbReference>
<comment type="cofactor">
    <cofactor evidence="1">
        <name>Mg(2+)</name>
        <dbReference type="ChEBI" id="CHEBI:18420"/>
    </cofactor>
    <text evidence="1">Binds 2 magnesium ions per subunit.</text>
</comment>
<dbReference type="Gene3D" id="1.10.4080.10">
    <property type="entry name" value="ADP-ribosylation/Crystallin J1"/>
    <property type="match status" value="1"/>
</dbReference>
<dbReference type="InterPro" id="IPR036705">
    <property type="entry name" value="Ribosyl_crysJ1_sf"/>
</dbReference>
<comment type="caution">
    <text evidence="3">The sequence shown here is derived from an EMBL/GenBank/DDBJ whole genome shotgun (WGS) entry which is preliminary data.</text>
</comment>
<name>A0AAE0M165_9PEZI</name>
<gene>
    <name evidence="3" type="ORF">B0H66DRAFT_483339</name>
</gene>
<evidence type="ECO:0000313" key="3">
    <source>
        <dbReference type="EMBL" id="KAK3314314.1"/>
    </source>
</evidence>
<keyword evidence="1" id="KW-0479">Metal-binding</keyword>
<dbReference type="Proteomes" id="UP001283341">
    <property type="component" value="Unassembled WGS sequence"/>
</dbReference>
<evidence type="ECO:0000256" key="1">
    <source>
        <dbReference type="PIRSR" id="PIRSR605502-1"/>
    </source>
</evidence>
<proteinExistence type="predicted"/>
<keyword evidence="4" id="KW-1185">Reference proteome</keyword>
<feature type="binding site" evidence="1">
    <location>
        <position position="358"/>
    </location>
    <ligand>
        <name>Mg(2+)</name>
        <dbReference type="ChEBI" id="CHEBI:18420"/>
        <label>1</label>
    </ligand>
</feature>
<accession>A0AAE0M165</accession>
<dbReference type="InterPro" id="IPR005502">
    <property type="entry name" value="Ribosyl_crysJ1"/>
</dbReference>
<feature type="binding site" evidence="1">
    <location>
        <position position="89"/>
    </location>
    <ligand>
        <name>Mg(2+)</name>
        <dbReference type="ChEBI" id="CHEBI:18420"/>
        <label>1</label>
    </ligand>
</feature>
<dbReference type="SUPFAM" id="SSF101478">
    <property type="entry name" value="ADP-ribosylglycohydrolase"/>
    <property type="match status" value="1"/>
</dbReference>
<feature type="binding site" evidence="1">
    <location>
        <position position="90"/>
    </location>
    <ligand>
        <name>Mg(2+)</name>
        <dbReference type="ChEBI" id="CHEBI:18420"/>
        <label>1</label>
    </ligand>
</feature>
<feature type="binding site" evidence="1">
    <location>
        <position position="357"/>
    </location>
    <ligand>
        <name>Mg(2+)</name>
        <dbReference type="ChEBI" id="CHEBI:18420"/>
        <label>1</label>
    </ligand>
</feature>
<feature type="region of interest" description="Disordered" evidence="2">
    <location>
        <begin position="443"/>
        <end position="480"/>
    </location>
</feature>
<organism evidence="3 4">
    <name type="scientific">Apodospora peruviana</name>
    <dbReference type="NCBI Taxonomy" id="516989"/>
    <lineage>
        <taxon>Eukaryota</taxon>
        <taxon>Fungi</taxon>
        <taxon>Dikarya</taxon>
        <taxon>Ascomycota</taxon>
        <taxon>Pezizomycotina</taxon>
        <taxon>Sordariomycetes</taxon>
        <taxon>Sordariomycetidae</taxon>
        <taxon>Sordariales</taxon>
        <taxon>Lasiosphaeriaceae</taxon>
        <taxon>Apodospora</taxon>
    </lineage>
</organism>